<dbReference type="RefSeq" id="WP_109768692.1">
    <property type="nucleotide sequence ID" value="NZ_QFWV02000001.1"/>
</dbReference>
<organism evidence="1 2">
    <name type="scientific">Oceaniradius stylonematis</name>
    <dbReference type="NCBI Taxonomy" id="2184161"/>
    <lineage>
        <taxon>Bacteria</taxon>
        <taxon>Pseudomonadati</taxon>
        <taxon>Pseudomonadota</taxon>
        <taxon>Alphaproteobacteria</taxon>
        <taxon>Hyphomicrobiales</taxon>
        <taxon>Ahrensiaceae</taxon>
        <taxon>Oceaniradius</taxon>
    </lineage>
</organism>
<dbReference type="EMBL" id="QFWV02000001">
    <property type="protein sequence ID" value="RKF08433.1"/>
    <property type="molecule type" value="Genomic_DNA"/>
</dbReference>
<evidence type="ECO:0000313" key="1">
    <source>
        <dbReference type="EMBL" id="RKF08433.1"/>
    </source>
</evidence>
<dbReference type="AlphaFoldDB" id="A0A3A8ARH8"/>
<keyword evidence="2" id="KW-1185">Reference proteome</keyword>
<dbReference type="Gene3D" id="3.90.1530.30">
    <property type="match status" value="1"/>
</dbReference>
<dbReference type="Proteomes" id="UP000246132">
    <property type="component" value="Unassembled WGS sequence"/>
</dbReference>
<evidence type="ECO:0000313" key="2">
    <source>
        <dbReference type="Proteomes" id="UP000246132"/>
    </source>
</evidence>
<comment type="caution">
    <text evidence="1">The sequence shown here is derived from an EMBL/GenBank/DDBJ whole genome shotgun (WGS) entry which is preliminary data.</text>
</comment>
<dbReference type="OrthoDB" id="9769293at2"/>
<protein>
    <submittedName>
        <fullName evidence="1">Uncharacterized protein</fullName>
    </submittedName>
</protein>
<gene>
    <name evidence="1" type="ORF">DEM25_000015</name>
</gene>
<dbReference type="SUPFAM" id="SSF110849">
    <property type="entry name" value="ParB/Sulfiredoxin"/>
    <property type="match status" value="1"/>
</dbReference>
<dbReference type="CDD" id="cd16387">
    <property type="entry name" value="ParB_N_Srx"/>
    <property type="match status" value="1"/>
</dbReference>
<reference evidence="1 2" key="1">
    <citation type="journal article" date="2018" name="Int. J. Syst. Bacteriol.">
        <title>Oceaniradius stylonemae gen. nov., sp. nov., isolated from a red alga, Stylonema cornu-cervi.</title>
        <authorList>
            <person name="Jeong S."/>
        </authorList>
    </citation>
    <scope>NUCLEOTIDE SEQUENCE [LARGE SCALE GENOMIC DNA]</scope>
    <source>
        <strain evidence="1 2">StC1</strain>
    </source>
</reference>
<dbReference type="InterPro" id="IPR036086">
    <property type="entry name" value="ParB/Sulfiredoxin_sf"/>
</dbReference>
<name>A0A3A8ARH8_9HYPH</name>
<sequence>MIEPAKEIDLDCLHLDVRNPRFGLLKAQDEGEALAILIDAANIKELWASIAARGFERFEPLIAIADEETPGHYIVIEGNRRLAACKTLSDPDSLGARRIKLPVLREEVRRQISTLPVVVVANREEAEAYIGFKHVNGPQTWDSLAKARFGVHMLENVDDHRPLRERMLELTQKLGDSRGMLLRVFVAFKIYEQAILEGIVESISINNQKLEFSHLYTMLNNPPSREFIGLPITALSEESVVDNPVPMTHLDNLRDLFGWLFGPTSVIKRQGSDRPRLQKVMASREGIEALRSSNDLDYAFATAGLARDDWTEQTHRCAAIAKNIDADALEVLEGMDEEEVSQTRATLARAKLYLDSVLAKMGPGSG</sequence>
<proteinExistence type="predicted"/>
<accession>A0A3A8ARH8</accession>